<dbReference type="InterPro" id="IPR039425">
    <property type="entry name" value="RNA_pol_sigma-70-like"/>
</dbReference>
<protein>
    <submittedName>
        <fullName evidence="9">RNA polymerase sigma factor (Sigma-70 family)</fullName>
    </submittedName>
</protein>
<feature type="compositionally biased region" description="Basic and acidic residues" evidence="6">
    <location>
        <begin position="12"/>
        <end position="23"/>
    </location>
</feature>
<dbReference type="Proteomes" id="UP000247515">
    <property type="component" value="Unassembled WGS sequence"/>
</dbReference>
<evidence type="ECO:0000313" key="9">
    <source>
        <dbReference type="EMBL" id="PXX16881.1"/>
    </source>
</evidence>
<evidence type="ECO:0000259" key="7">
    <source>
        <dbReference type="Pfam" id="PF04542"/>
    </source>
</evidence>
<name>A0ABX5MQ45_9BURK</name>
<dbReference type="InterPro" id="IPR013324">
    <property type="entry name" value="RNA_pol_sigma_r3/r4-like"/>
</dbReference>
<reference evidence="9 10" key="1">
    <citation type="submission" date="2018-05" db="EMBL/GenBank/DDBJ databases">
        <title>Genomic Encyclopedia of Type Strains, Phase IV (KMG-V): Genome sequencing to study the core and pangenomes of soil and plant-associated prokaryotes.</title>
        <authorList>
            <person name="Whitman W."/>
        </authorList>
    </citation>
    <scope>NUCLEOTIDE SEQUENCE [LARGE SCALE GENOMIC DNA]</scope>
    <source>
        <strain evidence="9 10">SIr-6563</strain>
    </source>
</reference>
<keyword evidence="5" id="KW-0804">Transcription</keyword>
<proteinExistence type="inferred from homology"/>
<comment type="caution">
    <text evidence="9">The sequence shown here is derived from an EMBL/GenBank/DDBJ whole genome shotgun (WGS) entry which is preliminary data.</text>
</comment>
<comment type="similarity">
    <text evidence="1">Belongs to the sigma-70 factor family. ECF subfamily.</text>
</comment>
<dbReference type="RefSeq" id="WP_065058488.1">
    <property type="nucleotide sequence ID" value="NZ_JACHWD010000006.1"/>
</dbReference>
<accession>A0ABX5MQ45</accession>
<dbReference type="Gene3D" id="1.10.1740.10">
    <property type="match status" value="1"/>
</dbReference>
<feature type="domain" description="RNA polymerase sigma factor 70 region 4 type 2" evidence="8">
    <location>
        <begin position="145"/>
        <end position="184"/>
    </location>
</feature>
<dbReference type="EMBL" id="QJJV01000007">
    <property type="protein sequence ID" value="PXX16881.1"/>
    <property type="molecule type" value="Genomic_DNA"/>
</dbReference>
<evidence type="ECO:0000256" key="5">
    <source>
        <dbReference type="ARBA" id="ARBA00023163"/>
    </source>
</evidence>
<feature type="region of interest" description="Disordered" evidence="6">
    <location>
        <begin position="99"/>
        <end position="121"/>
    </location>
</feature>
<dbReference type="PANTHER" id="PTHR43133">
    <property type="entry name" value="RNA POLYMERASE ECF-TYPE SIGMA FACTO"/>
    <property type="match status" value="1"/>
</dbReference>
<evidence type="ECO:0000256" key="2">
    <source>
        <dbReference type="ARBA" id="ARBA00023015"/>
    </source>
</evidence>
<dbReference type="CDD" id="cd06171">
    <property type="entry name" value="Sigma70_r4"/>
    <property type="match status" value="1"/>
</dbReference>
<dbReference type="NCBIfam" id="TIGR02937">
    <property type="entry name" value="sigma70-ECF"/>
    <property type="match status" value="1"/>
</dbReference>
<dbReference type="Pfam" id="PF08281">
    <property type="entry name" value="Sigma70_r4_2"/>
    <property type="match status" value="1"/>
</dbReference>
<sequence>MEPPLTPNPLPHPDRPDLPDRDIADTVARERPRLRSFIRRRVIDQDEAEDILQDVFEELVEAWRLPEPIEQVGAWLFRVARNRIVDRFRKRKEVPLADLGGGIGQSGQSGAEPGDDHSDYRLDLALPSADGGPEAAYARAALLDTLRDALDELPASQREVFVAHELDGRSFKELAAATGVGVNTLLARKRYAVLHLRERLRASWDGYDI</sequence>
<dbReference type="InterPro" id="IPR013325">
    <property type="entry name" value="RNA_pol_sigma_r2"/>
</dbReference>
<dbReference type="InterPro" id="IPR013249">
    <property type="entry name" value="RNA_pol_sigma70_r4_t2"/>
</dbReference>
<dbReference type="InterPro" id="IPR014284">
    <property type="entry name" value="RNA_pol_sigma-70_dom"/>
</dbReference>
<keyword evidence="10" id="KW-1185">Reference proteome</keyword>
<evidence type="ECO:0000256" key="6">
    <source>
        <dbReference type="SAM" id="MobiDB-lite"/>
    </source>
</evidence>
<organism evidence="9 10">
    <name type="scientific">Paraburkholderia tropica</name>
    <dbReference type="NCBI Taxonomy" id="92647"/>
    <lineage>
        <taxon>Bacteria</taxon>
        <taxon>Pseudomonadati</taxon>
        <taxon>Pseudomonadota</taxon>
        <taxon>Betaproteobacteria</taxon>
        <taxon>Burkholderiales</taxon>
        <taxon>Burkholderiaceae</taxon>
        <taxon>Paraburkholderia</taxon>
    </lineage>
</organism>
<gene>
    <name evidence="9" type="ORF">C7400_10790</name>
</gene>
<dbReference type="SUPFAM" id="SSF88659">
    <property type="entry name" value="Sigma3 and sigma4 domains of RNA polymerase sigma factors"/>
    <property type="match status" value="1"/>
</dbReference>
<keyword evidence="2" id="KW-0805">Transcription regulation</keyword>
<dbReference type="PANTHER" id="PTHR43133:SF8">
    <property type="entry name" value="RNA POLYMERASE SIGMA FACTOR HI_1459-RELATED"/>
    <property type="match status" value="1"/>
</dbReference>
<evidence type="ECO:0000259" key="8">
    <source>
        <dbReference type="Pfam" id="PF08281"/>
    </source>
</evidence>
<evidence type="ECO:0000313" key="10">
    <source>
        <dbReference type="Proteomes" id="UP000247515"/>
    </source>
</evidence>
<dbReference type="InterPro" id="IPR036388">
    <property type="entry name" value="WH-like_DNA-bd_sf"/>
</dbReference>
<dbReference type="Pfam" id="PF04542">
    <property type="entry name" value="Sigma70_r2"/>
    <property type="match status" value="1"/>
</dbReference>
<dbReference type="InterPro" id="IPR007627">
    <property type="entry name" value="RNA_pol_sigma70_r2"/>
</dbReference>
<evidence type="ECO:0000256" key="4">
    <source>
        <dbReference type="ARBA" id="ARBA00023125"/>
    </source>
</evidence>
<keyword evidence="4" id="KW-0238">DNA-binding</keyword>
<feature type="region of interest" description="Disordered" evidence="6">
    <location>
        <begin position="1"/>
        <end position="23"/>
    </location>
</feature>
<evidence type="ECO:0000256" key="1">
    <source>
        <dbReference type="ARBA" id="ARBA00010641"/>
    </source>
</evidence>
<keyword evidence="3" id="KW-0731">Sigma factor</keyword>
<dbReference type="Gene3D" id="1.10.10.10">
    <property type="entry name" value="Winged helix-like DNA-binding domain superfamily/Winged helix DNA-binding domain"/>
    <property type="match status" value="1"/>
</dbReference>
<feature type="compositionally biased region" description="Pro residues" evidence="6">
    <location>
        <begin position="1"/>
        <end position="11"/>
    </location>
</feature>
<feature type="domain" description="RNA polymerase sigma-70 region 2" evidence="7">
    <location>
        <begin position="27"/>
        <end position="92"/>
    </location>
</feature>
<evidence type="ECO:0000256" key="3">
    <source>
        <dbReference type="ARBA" id="ARBA00023082"/>
    </source>
</evidence>
<dbReference type="SUPFAM" id="SSF88946">
    <property type="entry name" value="Sigma2 domain of RNA polymerase sigma factors"/>
    <property type="match status" value="1"/>
</dbReference>